<evidence type="ECO:0000313" key="2">
    <source>
        <dbReference type="Proteomes" id="UP000018144"/>
    </source>
</evidence>
<evidence type="ECO:0000313" key="1">
    <source>
        <dbReference type="EMBL" id="CCX30583.1"/>
    </source>
</evidence>
<name>U4LFC4_PYROM</name>
<dbReference type="AlphaFoldDB" id="U4LFC4"/>
<evidence type="ECO:0008006" key="3">
    <source>
        <dbReference type="Google" id="ProtNLM"/>
    </source>
</evidence>
<keyword evidence="2" id="KW-1185">Reference proteome</keyword>
<accession>U4LFC4</accession>
<dbReference type="Proteomes" id="UP000018144">
    <property type="component" value="Unassembled WGS sequence"/>
</dbReference>
<sequence>MMTLTQTLIHSSGPDIAMKPKLSKPQSRLSPPCTLLPLAVPELPEPSPRAILQTHLFRDFCRIFWFHLQQSNLELHAPNNSSFFRTIALSILNLATWGSFKFVRSTDSRSSGRSSIDIAREWPCVPAVFWRGKRIVVFWNKLMYKDNMDKALEMALARAEKDGVDEFEAVLFSIRHVALVKVKEKEIWVTECISVLENGKPNVEGFGVLQKIMSPEVIVPDGFDRGRAPLEIWREICDFLEPKAYVRMGRASKCFTGISQFQPQLSKDGVRLLGFRDVEKSSRKMMVRFHSKEKGEMWRCDVMLKEPKFIRRDNEFIYRVYFQGKSRGFTGLVYDFSPN</sequence>
<proteinExistence type="predicted"/>
<organism evidence="1 2">
    <name type="scientific">Pyronema omphalodes (strain CBS 100304)</name>
    <name type="common">Pyronema confluens</name>
    <dbReference type="NCBI Taxonomy" id="1076935"/>
    <lineage>
        <taxon>Eukaryota</taxon>
        <taxon>Fungi</taxon>
        <taxon>Dikarya</taxon>
        <taxon>Ascomycota</taxon>
        <taxon>Pezizomycotina</taxon>
        <taxon>Pezizomycetes</taxon>
        <taxon>Pezizales</taxon>
        <taxon>Pyronemataceae</taxon>
        <taxon>Pyronema</taxon>
    </lineage>
</organism>
<gene>
    <name evidence="1" type="ORF">PCON_08782</name>
</gene>
<reference evidence="1 2" key="1">
    <citation type="journal article" date="2013" name="PLoS Genet.">
        <title>The genome and development-dependent transcriptomes of Pyronema confluens: a window into fungal evolution.</title>
        <authorList>
            <person name="Traeger S."/>
            <person name="Altegoer F."/>
            <person name="Freitag M."/>
            <person name="Gabaldon T."/>
            <person name="Kempken F."/>
            <person name="Kumar A."/>
            <person name="Marcet-Houben M."/>
            <person name="Poggeler S."/>
            <person name="Stajich J.E."/>
            <person name="Nowrousian M."/>
        </authorList>
    </citation>
    <scope>NUCLEOTIDE SEQUENCE [LARGE SCALE GENOMIC DNA]</scope>
    <source>
        <strain evidence="2">CBS 100304</strain>
        <tissue evidence="1">Vegetative mycelium</tissue>
    </source>
</reference>
<protein>
    <recommendedName>
        <fullName evidence="3">F-box domain-containing protein</fullName>
    </recommendedName>
</protein>
<dbReference type="EMBL" id="HF935442">
    <property type="protein sequence ID" value="CCX30583.1"/>
    <property type="molecule type" value="Genomic_DNA"/>
</dbReference>